<evidence type="ECO:0000313" key="3">
    <source>
        <dbReference type="EMBL" id="GJJ08139.1"/>
    </source>
</evidence>
<feature type="region of interest" description="Disordered" evidence="1">
    <location>
        <begin position="89"/>
        <end position="114"/>
    </location>
</feature>
<sequence>MSSRSSSPLQNISSSWYFLPLVPLILLPIGYYVRRYLAARKLAKTGIGRGAPGFQTGVKRIAVTPEIAARLKAGEQVSTEEIEAAVAKAREKEKEKTKGKGKTKNEEIRERKVKEEVVETDENEWIPEVNKKFAKNGGTGTPVRKGKKGR</sequence>
<comment type="caution">
    <text evidence="3">The sequence shown here is derived from an EMBL/GenBank/DDBJ whole genome shotgun (WGS) entry which is preliminary data.</text>
</comment>
<proteinExistence type="predicted"/>
<name>A0AAV5A5W2_9AGAM</name>
<keyword evidence="2" id="KW-0472">Membrane</keyword>
<gene>
    <name evidence="3" type="ORF">Clacol_002347</name>
</gene>
<keyword evidence="2" id="KW-1133">Transmembrane helix</keyword>
<organism evidence="3 4">
    <name type="scientific">Clathrus columnatus</name>
    <dbReference type="NCBI Taxonomy" id="1419009"/>
    <lineage>
        <taxon>Eukaryota</taxon>
        <taxon>Fungi</taxon>
        <taxon>Dikarya</taxon>
        <taxon>Basidiomycota</taxon>
        <taxon>Agaricomycotina</taxon>
        <taxon>Agaricomycetes</taxon>
        <taxon>Phallomycetidae</taxon>
        <taxon>Phallales</taxon>
        <taxon>Clathraceae</taxon>
        <taxon>Clathrus</taxon>
    </lineage>
</organism>
<keyword evidence="2" id="KW-0812">Transmembrane</keyword>
<accession>A0AAV5A5W2</accession>
<feature type="transmembrane region" description="Helical" evidence="2">
    <location>
        <begin position="15"/>
        <end position="33"/>
    </location>
</feature>
<protein>
    <submittedName>
        <fullName evidence="3">Uncharacterized protein</fullName>
    </submittedName>
</protein>
<dbReference type="Proteomes" id="UP001050691">
    <property type="component" value="Unassembled WGS sequence"/>
</dbReference>
<keyword evidence="4" id="KW-1185">Reference proteome</keyword>
<dbReference type="EMBL" id="BPWL01000003">
    <property type="protein sequence ID" value="GJJ08139.1"/>
    <property type="molecule type" value="Genomic_DNA"/>
</dbReference>
<reference evidence="3" key="1">
    <citation type="submission" date="2021-10" db="EMBL/GenBank/DDBJ databases">
        <title>De novo Genome Assembly of Clathrus columnatus (Basidiomycota, Fungi) Using Illumina and Nanopore Sequence Data.</title>
        <authorList>
            <person name="Ogiso-Tanaka E."/>
            <person name="Itagaki H."/>
            <person name="Hosoya T."/>
            <person name="Hosaka K."/>
        </authorList>
    </citation>
    <scope>NUCLEOTIDE SEQUENCE</scope>
    <source>
        <strain evidence="3">MO-923</strain>
    </source>
</reference>
<evidence type="ECO:0000256" key="1">
    <source>
        <dbReference type="SAM" id="MobiDB-lite"/>
    </source>
</evidence>
<dbReference type="AlphaFoldDB" id="A0AAV5A5W2"/>
<evidence type="ECO:0000256" key="2">
    <source>
        <dbReference type="SAM" id="Phobius"/>
    </source>
</evidence>
<evidence type="ECO:0000313" key="4">
    <source>
        <dbReference type="Proteomes" id="UP001050691"/>
    </source>
</evidence>
<feature type="region of interest" description="Disordered" evidence="1">
    <location>
        <begin position="129"/>
        <end position="150"/>
    </location>
</feature>